<gene>
    <name evidence="2" type="ORF">ACAOBT_LOCUS6208</name>
</gene>
<organism evidence="2 3">
    <name type="scientific">Acanthoscelides obtectus</name>
    <name type="common">Bean weevil</name>
    <name type="synonym">Bruchus obtectus</name>
    <dbReference type="NCBI Taxonomy" id="200917"/>
    <lineage>
        <taxon>Eukaryota</taxon>
        <taxon>Metazoa</taxon>
        <taxon>Ecdysozoa</taxon>
        <taxon>Arthropoda</taxon>
        <taxon>Hexapoda</taxon>
        <taxon>Insecta</taxon>
        <taxon>Pterygota</taxon>
        <taxon>Neoptera</taxon>
        <taxon>Endopterygota</taxon>
        <taxon>Coleoptera</taxon>
        <taxon>Polyphaga</taxon>
        <taxon>Cucujiformia</taxon>
        <taxon>Chrysomeloidea</taxon>
        <taxon>Chrysomelidae</taxon>
        <taxon>Bruchinae</taxon>
        <taxon>Bruchini</taxon>
        <taxon>Acanthoscelides</taxon>
    </lineage>
</organism>
<dbReference type="OrthoDB" id="10063592at2759"/>
<sequence length="122" mass="14129">MRFLLQDTNIEFFNNNIPKNCTIVQAGHCKPYHEETKPFEMSDFYKYSTKFKKSPSKVETDGPSRLNQNVGTGASARSLTERFDDSTGQYSPKLQYSNSQRKSISPRHTLHSIVRRTFWSTL</sequence>
<reference evidence="2" key="1">
    <citation type="submission" date="2022-03" db="EMBL/GenBank/DDBJ databases">
        <authorList>
            <person name="Sayadi A."/>
        </authorList>
    </citation>
    <scope>NUCLEOTIDE SEQUENCE</scope>
</reference>
<accession>A0A9P0P0W6</accession>
<feature type="region of interest" description="Disordered" evidence="1">
    <location>
        <begin position="54"/>
        <end position="103"/>
    </location>
</feature>
<dbReference type="Proteomes" id="UP001152888">
    <property type="component" value="Unassembled WGS sequence"/>
</dbReference>
<proteinExistence type="predicted"/>
<feature type="compositionally biased region" description="Polar residues" evidence="1">
    <location>
        <begin position="65"/>
        <end position="78"/>
    </location>
</feature>
<protein>
    <submittedName>
        <fullName evidence="2">Uncharacterized protein</fullName>
    </submittedName>
</protein>
<dbReference type="EMBL" id="CAKOFQ010006722">
    <property type="protein sequence ID" value="CAH1965196.1"/>
    <property type="molecule type" value="Genomic_DNA"/>
</dbReference>
<dbReference type="AlphaFoldDB" id="A0A9P0P0W6"/>
<keyword evidence="3" id="KW-1185">Reference proteome</keyword>
<evidence type="ECO:0000313" key="2">
    <source>
        <dbReference type="EMBL" id="CAH1965196.1"/>
    </source>
</evidence>
<evidence type="ECO:0000256" key="1">
    <source>
        <dbReference type="SAM" id="MobiDB-lite"/>
    </source>
</evidence>
<evidence type="ECO:0000313" key="3">
    <source>
        <dbReference type="Proteomes" id="UP001152888"/>
    </source>
</evidence>
<feature type="compositionally biased region" description="Polar residues" evidence="1">
    <location>
        <begin position="86"/>
        <end position="103"/>
    </location>
</feature>
<comment type="caution">
    <text evidence="2">The sequence shown here is derived from an EMBL/GenBank/DDBJ whole genome shotgun (WGS) entry which is preliminary data.</text>
</comment>
<name>A0A9P0P0W6_ACAOB</name>